<dbReference type="EMBL" id="CP101717">
    <property type="protein sequence ID" value="WLD59130.1"/>
    <property type="molecule type" value="Genomic_DNA"/>
</dbReference>
<organism evidence="8">
    <name type="scientific">Salinispirillum sp. LH 10-3-1</name>
    <dbReference type="NCBI Taxonomy" id="2952525"/>
    <lineage>
        <taxon>Bacteria</taxon>
        <taxon>Pseudomonadati</taxon>
        <taxon>Pseudomonadota</taxon>
        <taxon>Gammaproteobacteria</taxon>
        <taxon>Oceanospirillales</taxon>
        <taxon>Saccharospirillaceae</taxon>
        <taxon>Salinispirillum</taxon>
    </lineage>
</organism>
<dbReference type="GO" id="GO:0015562">
    <property type="term" value="F:efflux transmembrane transporter activity"/>
    <property type="evidence" value="ECO:0007669"/>
    <property type="project" value="InterPro"/>
</dbReference>
<dbReference type="SUPFAM" id="SSF56954">
    <property type="entry name" value="Outer membrane efflux proteins (OEP)"/>
    <property type="match status" value="1"/>
</dbReference>
<evidence type="ECO:0000256" key="6">
    <source>
        <dbReference type="ARBA" id="ARBA00023136"/>
    </source>
</evidence>
<reference evidence="8" key="1">
    <citation type="submission" date="2022-07" db="EMBL/GenBank/DDBJ databases">
        <title>Complete genome sequence of Salinispirillum sp. LH10-3-1 capable of multiple carbohydrate inversion isolated from a soda lake.</title>
        <authorList>
            <person name="Liu J."/>
            <person name="Zhai Y."/>
            <person name="Zhang H."/>
            <person name="Yang H."/>
            <person name="Qu J."/>
            <person name="Li J."/>
        </authorList>
    </citation>
    <scope>NUCLEOTIDE SEQUENCE</scope>
    <source>
        <strain evidence="8">LH 10-3-1</strain>
    </source>
</reference>
<comment type="subcellular location">
    <subcellularLocation>
        <location evidence="1">Cell outer membrane</location>
    </subcellularLocation>
</comment>
<evidence type="ECO:0000256" key="3">
    <source>
        <dbReference type="ARBA" id="ARBA00022448"/>
    </source>
</evidence>
<dbReference type="PANTHER" id="PTHR30026">
    <property type="entry name" value="OUTER MEMBRANE PROTEIN TOLC"/>
    <property type="match status" value="1"/>
</dbReference>
<keyword evidence="6" id="KW-0472">Membrane</keyword>
<sequence>MARRISATVGICLLSWPLLLGAEPLSLGQAQQRAQSASGALQANVYELQAWQERASATQWLRAPRVTWSATGLAYEKTIDVQYQGAALLPGMTQLAVDEVIAQQGVRSQLAVQLPVYTGGRISATQQQAAARVTQAEAEHALAMEQVERRVIDRYFDVQLARELERIRWETQNVLAGHRHRAERFEQEGMVSRLQAMQAHVAHDQSMRQWRAAQQQRFDAESALMSLLGTTELSCLTTPLQVVKVSDLSDPGDRAHPAMQALLAAERQAVAQVTVERSARKPEVFAFGVAELNRSMAALNDPDWAVGVGMQWQLSSGVNRRALAQAAEAQASQTRALQAQTQQDLMLARAVGQGRFEHSIEALHWLTSDLALTEENARLQEAAFAAGQATSLDVTDAWLQVAVGRLEKAQLQHQHLNALADWLQAQGALADLDSVLMTSSTSLCEER</sequence>
<evidence type="ECO:0000256" key="2">
    <source>
        <dbReference type="ARBA" id="ARBA00007613"/>
    </source>
</evidence>
<dbReference type="PANTHER" id="PTHR30026:SF5">
    <property type="entry name" value="ABC-TYPE EFFLUX SYSTEM SECRETIN COMPONENT"/>
    <property type="match status" value="1"/>
</dbReference>
<dbReference type="GO" id="GO:0009279">
    <property type="term" value="C:cell outer membrane"/>
    <property type="evidence" value="ECO:0007669"/>
    <property type="project" value="UniProtKB-SubCell"/>
</dbReference>
<dbReference type="AlphaFoldDB" id="A0AB38YJZ2"/>
<keyword evidence="7" id="KW-0998">Cell outer membrane</keyword>
<evidence type="ECO:0000256" key="1">
    <source>
        <dbReference type="ARBA" id="ARBA00004442"/>
    </source>
</evidence>
<proteinExistence type="inferred from homology"/>
<accession>A0AB38YJZ2</accession>
<dbReference type="GO" id="GO:1990281">
    <property type="term" value="C:efflux pump complex"/>
    <property type="evidence" value="ECO:0007669"/>
    <property type="project" value="TreeGrafter"/>
</dbReference>
<dbReference type="GO" id="GO:0015288">
    <property type="term" value="F:porin activity"/>
    <property type="evidence" value="ECO:0007669"/>
    <property type="project" value="TreeGrafter"/>
</dbReference>
<dbReference type="InterPro" id="IPR051906">
    <property type="entry name" value="TolC-like"/>
</dbReference>
<dbReference type="InterPro" id="IPR003423">
    <property type="entry name" value="OMP_efflux"/>
</dbReference>
<evidence type="ECO:0000256" key="5">
    <source>
        <dbReference type="ARBA" id="ARBA00022692"/>
    </source>
</evidence>
<keyword evidence="4" id="KW-1134">Transmembrane beta strand</keyword>
<gene>
    <name evidence="8" type="ORF">NFC81_04915</name>
</gene>
<protein>
    <submittedName>
        <fullName evidence="8">TolC family protein</fullName>
    </submittedName>
</protein>
<evidence type="ECO:0000256" key="7">
    <source>
        <dbReference type="ARBA" id="ARBA00023237"/>
    </source>
</evidence>
<evidence type="ECO:0000256" key="4">
    <source>
        <dbReference type="ARBA" id="ARBA00022452"/>
    </source>
</evidence>
<dbReference type="RefSeq" id="WP_304996419.1">
    <property type="nucleotide sequence ID" value="NZ_CP101717.1"/>
</dbReference>
<comment type="similarity">
    <text evidence="2">Belongs to the outer membrane factor (OMF) (TC 1.B.17) family.</text>
</comment>
<keyword evidence="5" id="KW-0812">Transmembrane</keyword>
<name>A0AB38YJZ2_9GAMM</name>
<evidence type="ECO:0000313" key="8">
    <source>
        <dbReference type="EMBL" id="WLD59130.1"/>
    </source>
</evidence>
<keyword evidence="3" id="KW-0813">Transport</keyword>
<dbReference type="Pfam" id="PF02321">
    <property type="entry name" value="OEP"/>
    <property type="match status" value="1"/>
</dbReference>
<dbReference type="Gene3D" id="1.20.1600.10">
    <property type="entry name" value="Outer membrane efflux proteins (OEP)"/>
    <property type="match status" value="1"/>
</dbReference>